<keyword evidence="3" id="KW-1185">Reference proteome</keyword>
<feature type="region of interest" description="Disordered" evidence="1">
    <location>
        <begin position="1"/>
        <end position="42"/>
    </location>
</feature>
<gene>
    <name evidence="2" type="ORF">AB433_10765</name>
</gene>
<reference evidence="2 3" key="1">
    <citation type="submission" date="2015-06" db="EMBL/GenBank/DDBJ databases">
        <authorList>
            <person name="Zeng Y."/>
            <person name="Huang Y."/>
        </authorList>
    </citation>
    <scope>NUCLEOTIDE SEQUENCE [LARGE SCALE GENOMIC DNA]</scope>
    <source>
        <strain evidence="2 3">PQ-2</strain>
    </source>
</reference>
<name>A0A0G3XFL8_9SPHN</name>
<organism evidence="2 3">
    <name type="scientific">Croceicoccus naphthovorans</name>
    <dbReference type="NCBI Taxonomy" id="1348774"/>
    <lineage>
        <taxon>Bacteria</taxon>
        <taxon>Pseudomonadati</taxon>
        <taxon>Pseudomonadota</taxon>
        <taxon>Alphaproteobacteria</taxon>
        <taxon>Sphingomonadales</taxon>
        <taxon>Erythrobacteraceae</taxon>
        <taxon>Croceicoccus</taxon>
    </lineage>
</organism>
<evidence type="ECO:0000313" key="3">
    <source>
        <dbReference type="Proteomes" id="UP000035287"/>
    </source>
</evidence>
<accession>A0A0G3XFL8</accession>
<evidence type="ECO:0000256" key="1">
    <source>
        <dbReference type="SAM" id="MobiDB-lite"/>
    </source>
</evidence>
<protein>
    <submittedName>
        <fullName evidence="2">Uncharacterized protein</fullName>
    </submittedName>
</protein>
<dbReference type="KEGG" id="cna:AB433_10765"/>
<evidence type="ECO:0000313" key="2">
    <source>
        <dbReference type="EMBL" id="AKM10325.1"/>
    </source>
</evidence>
<dbReference type="Proteomes" id="UP000035287">
    <property type="component" value="Chromosome"/>
</dbReference>
<dbReference type="EMBL" id="CP011770">
    <property type="protein sequence ID" value="AKM10325.1"/>
    <property type="molecule type" value="Genomic_DNA"/>
</dbReference>
<dbReference type="STRING" id="1348774.AB433_10765"/>
<dbReference type="PATRIC" id="fig|1348774.3.peg.2264"/>
<feature type="compositionally biased region" description="Basic and acidic residues" evidence="1">
    <location>
        <begin position="1"/>
        <end position="21"/>
    </location>
</feature>
<proteinExistence type="predicted"/>
<sequence>MGCSVGKDRDRRGLHGDEAVGRDGPAPGAKRRAEAPAEDGEGRRFCFAMERRGFGVPARPAAWGGHAPPENRRPQPLLIRHG</sequence>
<feature type="region of interest" description="Disordered" evidence="1">
    <location>
        <begin position="58"/>
        <end position="82"/>
    </location>
</feature>
<feature type="compositionally biased region" description="Basic and acidic residues" evidence="1">
    <location>
        <begin position="31"/>
        <end position="42"/>
    </location>
</feature>
<dbReference type="AlphaFoldDB" id="A0A0G3XFL8"/>